<dbReference type="InterPro" id="IPR011054">
    <property type="entry name" value="Rudment_hybrid_motif"/>
</dbReference>
<keyword evidence="3 6" id="KW-0547">Nucleotide-binding</keyword>
<name>A0ABY2RZN8_9PSEU</name>
<dbReference type="PROSITE" id="PS50975">
    <property type="entry name" value="ATP_GRASP"/>
    <property type="match status" value="1"/>
</dbReference>
<dbReference type="EMBL" id="SWMS01000019">
    <property type="protein sequence ID" value="TKG64930.1"/>
    <property type="molecule type" value="Genomic_DNA"/>
</dbReference>
<evidence type="ECO:0000256" key="2">
    <source>
        <dbReference type="ARBA" id="ARBA00022598"/>
    </source>
</evidence>
<dbReference type="InterPro" id="IPR005479">
    <property type="entry name" value="CPAse_ATP-bd"/>
</dbReference>
<comment type="caution">
    <text evidence="9">The sequence shown here is derived from an EMBL/GenBank/DDBJ whole genome shotgun (WGS) entry which is preliminary data.</text>
</comment>
<dbReference type="Gene3D" id="3.40.50.20">
    <property type="match status" value="1"/>
</dbReference>
<dbReference type="PROSITE" id="PS00866">
    <property type="entry name" value="CPSASE_1"/>
    <property type="match status" value="1"/>
</dbReference>
<keyword evidence="2" id="KW-0436">Ligase</keyword>
<dbReference type="EC" id="6.3.4.14" evidence="1"/>
<evidence type="ECO:0000256" key="6">
    <source>
        <dbReference type="PROSITE-ProRule" id="PRU00409"/>
    </source>
</evidence>
<evidence type="ECO:0000256" key="3">
    <source>
        <dbReference type="ARBA" id="ARBA00022741"/>
    </source>
</evidence>
<dbReference type="PANTHER" id="PTHR18866">
    <property type="entry name" value="CARBOXYLASE:PYRUVATE/ACETYL-COA/PROPIONYL-COA CARBOXYLASE"/>
    <property type="match status" value="1"/>
</dbReference>
<dbReference type="Pfam" id="PF00289">
    <property type="entry name" value="Biotin_carb_N"/>
    <property type="match status" value="1"/>
</dbReference>
<evidence type="ECO:0000256" key="5">
    <source>
        <dbReference type="ARBA" id="ARBA00023267"/>
    </source>
</evidence>
<dbReference type="Pfam" id="PF02785">
    <property type="entry name" value="Biotin_carb_C"/>
    <property type="match status" value="1"/>
</dbReference>
<evidence type="ECO:0000313" key="9">
    <source>
        <dbReference type="EMBL" id="TKG64930.1"/>
    </source>
</evidence>
<dbReference type="SUPFAM" id="SSF51246">
    <property type="entry name" value="Rudiment single hybrid motif"/>
    <property type="match status" value="1"/>
</dbReference>
<reference evidence="9 10" key="1">
    <citation type="journal article" date="2015" name="Antonie Van Leeuwenhoek">
        <title>Prauserella endophytica sp. nov., an endophytic actinobacterium isolated from Tamarix taklamakanensis.</title>
        <authorList>
            <person name="Liu J.M."/>
            <person name="Habden X."/>
            <person name="Guo L."/>
            <person name="Tuo L."/>
            <person name="Jiang Z.K."/>
            <person name="Liu S.W."/>
            <person name="Liu X.F."/>
            <person name="Chen L."/>
            <person name="Li R.F."/>
            <person name="Zhang Y.Q."/>
            <person name="Sun C.H."/>
        </authorList>
    </citation>
    <scope>NUCLEOTIDE SEQUENCE [LARGE SCALE GENOMIC DNA]</scope>
    <source>
        <strain evidence="9 10">CGMCC 4.7182</strain>
    </source>
</reference>
<dbReference type="Gene3D" id="3.30.470.20">
    <property type="entry name" value="ATP-grasp fold, B domain"/>
    <property type="match status" value="1"/>
</dbReference>
<dbReference type="SUPFAM" id="SSF56059">
    <property type="entry name" value="Glutathione synthetase ATP-binding domain-like"/>
    <property type="match status" value="1"/>
</dbReference>
<proteinExistence type="predicted"/>
<dbReference type="PANTHER" id="PTHR18866:SF33">
    <property type="entry name" value="METHYLCROTONOYL-COA CARBOXYLASE SUBUNIT ALPHA, MITOCHONDRIAL-RELATED"/>
    <property type="match status" value="1"/>
</dbReference>
<evidence type="ECO:0000256" key="4">
    <source>
        <dbReference type="ARBA" id="ARBA00022840"/>
    </source>
</evidence>
<dbReference type="InterPro" id="IPR011761">
    <property type="entry name" value="ATP-grasp"/>
</dbReference>
<dbReference type="InterPro" id="IPR050856">
    <property type="entry name" value="Biotin_carboxylase_complex"/>
</dbReference>
<evidence type="ECO:0000256" key="1">
    <source>
        <dbReference type="ARBA" id="ARBA00013263"/>
    </source>
</evidence>
<evidence type="ECO:0000259" key="8">
    <source>
        <dbReference type="PROSITE" id="PS50979"/>
    </source>
</evidence>
<dbReference type="InterPro" id="IPR005482">
    <property type="entry name" value="Biotin_COase_C"/>
</dbReference>
<dbReference type="InterPro" id="IPR013815">
    <property type="entry name" value="ATP_grasp_subdomain_1"/>
</dbReference>
<dbReference type="SUPFAM" id="SSF52440">
    <property type="entry name" value="PreATP-grasp domain"/>
    <property type="match status" value="1"/>
</dbReference>
<evidence type="ECO:0000313" key="10">
    <source>
        <dbReference type="Proteomes" id="UP000309992"/>
    </source>
</evidence>
<dbReference type="Pfam" id="PF02786">
    <property type="entry name" value="CPSase_L_D2"/>
    <property type="match status" value="1"/>
</dbReference>
<dbReference type="Gene3D" id="3.30.1490.20">
    <property type="entry name" value="ATP-grasp fold, A domain"/>
    <property type="match status" value="1"/>
</dbReference>
<protein>
    <recommendedName>
        <fullName evidence="1">biotin carboxylase</fullName>
        <ecNumber evidence="1">6.3.4.14</ecNumber>
    </recommendedName>
</protein>
<dbReference type="SMART" id="SM00878">
    <property type="entry name" value="Biotin_carb_C"/>
    <property type="match status" value="1"/>
</dbReference>
<feature type="domain" description="ATP-grasp" evidence="7">
    <location>
        <begin position="133"/>
        <end position="334"/>
    </location>
</feature>
<feature type="domain" description="Biotin carboxylation" evidence="8">
    <location>
        <begin position="14"/>
        <end position="464"/>
    </location>
</feature>
<accession>A0ABY2RZN8</accession>
<organism evidence="9 10">
    <name type="scientific">Prauserella endophytica</name>
    <dbReference type="NCBI Taxonomy" id="1592324"/>
    <lineage>
        <taxon>Bacteria</taxon>
        <taxon>Bacillati</taxon>
        <taxon>Actinomycetota</taxon>
        <taxon>Actinomycetes</taxon>
        <taxon>Pseudonocardiales</taxon>
        <taxon>Pseudonocardiaceae</taxon>
        <taxon>Prauserella</taxon>
        <taxon>Prauserella coralliicola group</taxon>
    </lineage>
</organism>
<dbReference type="InterPro" id="IPR016185">
    <property type="entry name" value="PreATP-grasp_dom_sf"/>
</dbReference>
<keyword evidence="10" id="KW-1185">Reference proteome</keyword>
<dbReference type="PROSITE" id="PS50979">
    <property type="entry name" value="BC"/>
    <property type="match status" value="1"/>
</dbReference>
<dbReference type="InterPro" id="IPR005481">
    <property type="entry name" value="BC-like_N"/>
</dbReference>
<evidence type="ECO:0000259" key="7">
    <source>
        <dbReference type="PROSITE" id="PS50975"/>
    </source>
</evidence>
<dbReference type="PROSITE" id="PS00867">
    <property type="entry name" value="CPSASE_2"/>
    <property type="match status" value="1"/>
</dbReference>
<sequence length="480" mass="50668">MFRQPVSTRSESAMFDAVLVANRGEIAVRVITTLDRLGIPSIAVYSEADRDARHVELADDAVCIGPAPAAESYLDVAALLDAATRTGADAIHPGYGFLAENAEFARAVADAGITFVGPQPEIITAMGSKINSRRIMAEAGISTVPGLLDPVDSVDAALAAASDVGYPVAVKASGAGGGKGFRVAHTPVELPAAFEGARGEGERFFGDGTVYLERYLADPRHVEVQILGDAHGNVVHLYDRDCTIQRRHQKLVEEAPAPGLGEDFRRQVCAQAVEAARAVGYVGAGTVEGLVAASANSGSEFYFLEMNTRIQVEHGITELITGVDIVEQQLRAAAGEQLSVRQHDVRIEGHAIEVRINAENAAKGFLPAGGTITRYEEPTGPGIRVDSGVREGTRILPFYDSLLAKVLAHGATREEATARLIEALDDFVLEGPKATLLPFHRALLGTEAWASGSSAREITSDPVAFMEAVAANEAARGTPA</sequence>
<dbReference type="Proteomes" id="UP000309992">
    <property type="component" value="Unassembled WGS sequence"/>
</dbReference>
<keyword evidence="5" id="KW-0092">Biotin</keyword>
<dbReference type="InterPro" id="IPR011764">
    <property type="entry name" value="Biotin_carboxylation_dom"/>
</dbReference>
<dbReference type="RefSeq" id="WP_137096527.1">
    <property type="nucleotide sequence ID" value="NZ_SWMS01000019.1"/>
</dbReference>
<keyword evidence="4 6" id="KW-0067">ATP-binding</keyword>
<gene>
    <name evidence="9" type="ORF">FCN18_28230</name>
</gene>